<reference evidence="1" key="1">
    <citation type="submission" date="2016-04" db="EMBL/GenBank/DDBJ databases">
        <authorList>
            <person name="Nguyen H.D."/>
            <person name="Kesanakurti P."/>
            <person name="Cullis J."/>
            <person name="Levesque C.A."/>
            <person name="Hambleton S."/>
        </authorList>
    </citation>
    <scope>NUCLEOTIDE SEQUENCE</scope>
    <source>
        <strain evidence="1">DAOMC 238032</strain>
    </source>
</reference>
<dbReference type="Proteomes" id="UP000077671">
    <property type="component" value="Unassembled WGS sequence"/>
</dbReference>
<accession>A0A177U488</accession>
<dbReference type="EMBL" id="LWDD02002126">
    <property type="protein sequence ID" value="KAE8242815.1"/>
    <property type="molecule type" value="Genomic_DNA"/>
</dbReference>
<protein>
    <submittedName>
        <fullName evidence="1">Uncharacterized protein</fullName>
    </submittedName>
</protein>
<gene>
    <name evidence="1" type="ORF">A4X03_0g7960</name>
</gene>
<evidence type="ECO:0000313" key="2">
    <source>
        <dbReference type="Proteomes" id="UP000077671"/>
    </source>
</evidence>
<reference evidence="1" key="2">
    <citation type="journal article" date="2019" name="IMA Fungus">
        <title>Genome sequencing and comparison of five Tilletia species to identify candidate genes for the detection of regulated species infecting wheat.</title>
        <authorList>
            <person name="Nguyen H.D.T."/>
            <person name="Sultana T."/>
            <person name="Kesanakurti P."/>
            <person name="Hambleton S."/>
        </authorList>
    </citation>
    <scope>NUCLEOTIDE SEQUENCE</scope>
    <source>
        <strain evidence="1">DAOMC 238032</strain>
    </source>
</reference>
<proteinExistence type="predicted"/>
<name>A0A177U488_9BASI</name>
<dbReference type="AlphaFoldDB" id="A0A177U488"/>
<organism evidence="1 2">
    <name type="scientific">Tilletia caries</name>
    <name type="common">wheat bunt fungus</name>
    <dbReference type="NCBI Taxonomy" id="13290"/>
    <lineage>
        <taxon>Eukaryota</taxon>
        <taxon>Fungi</taxon>
        <taxon>Dikarya</taxon>
        <taxon>Basidiomycota</taxon>
        <taxon>Ustilaginomycotina</taxon>
        <taxon>Exobasidiomycetes</taxon>
        <taxon>Tilletiales</taxon>
        <taxon>Tilletiaceae</taxon>
        <taxon>Tilletia</taxon>
    </lineage>
</organism>
<evidence type="ECO:0000313" key="1">
    <source>
        <dbReference type="EMBL" id="KAE8242815.1"/>
    </source>
</evidence>
<sequence length="145" mass="15658">MEPNEMVQLGDDDLIDLGQQNEYSGDFEAVLTLRVQLSSRPPLGHSFLIASATMCDTFAALVTAEEQLREELALTKQRLQTALTSSPTTTLPPPARPYSDLVQDLRLNGHISNFGTSIGTEGAFVPIASHNAITSARMPSNARTS</sequence>
<comment type="caution">
    <text evidence="1">The sequence shown here is derived from an EMBL/GenBank/DDBJ whole genome shotgun (WGS) entry which is preliminary data.</text>
</comment>